<evidence type="ECO:0000313" key="1">
    <source>
        <dbReference type="EMBL" id="KAK5818704.1"/>
    </source>
</evidence>
<gene>
    <name evidence="1" type="ORF">PVK06_023648</name>
</gene>
<dbReference type="PANTHER" id="PTHR48435">
    <property type="entry name" value="POLYPROTEIN"/>
    <property type="match status" value="1"/>
</dbReference>
<comment type="caution">
    <text evidence="1">The sequence shown here is derived from an EMBL/GenBank/DDBJ whole genome shotgun (WGS) entry which is preliminary data.</text>
</comment>
<keyword evidence="2" id="KW-1185">Reference proteome</keyword>
<proteinExistence type="predicted"/>
<dbReference type="PANTHER" id="PTHR48435:SF1">
    <property type="entry name" value="POLYPROTEIN"/>
    <property type="match status" value="1"/>
</dbReference>
<dbReference type="Proteomes" id="UP001358586">
    <property type="component" value="Chromosome 7"/>
</dbReference>
<organism evidence="1 2">
    <name type="scientific">Gossypium arboreum</name>
    <name type="common">Tree cotton</name>
    <name type="synonym">Gossypium nanking</name>
    <dbReference type="NCBI Taxonomy" id="29729"/>
    <lineage>
        <taxon>Eukaryota</taxon>
        <taxon>Viridiplantae</taxon>
        <taxon>Streptophyta</taxon>
        <taxon>Embryophyta</taxon>
        <taxon>Tracheophyta</taxon>
        <taxon>Spermatophyta</taxon>
        <taxon>Magnoliopsida</taxon>
        <taxon>eudicotyledons</taxon>
        <taxon>Gunneridae</taxon>
        <taxon>Pentapetalae</taxon>
        <taxon>rosids</taxon>
        <taxon>malvids</taxon>
        <taxon>Malvales</taxon>
        <taxon>Malvaceae</taxon>
        <taxon>Malvoideae</taxon>
        <taxon>Gossypium</taxon>
    </lineage>
</organism>
<reference evidence="1 2" key="1">
    <citation type="submission" date="2023-03" db="EMBL/GenBank/DDBJ databases">
        <title>WGS of Gossypium arboreum.</title>
        <authorList>
            <person name="Yu D."/>
        </authorList>
    </citation>
    <scope>NUCLEOTIDE SEQUENCE [LARGE SCALE GENOMIC DNA]</scope>
    <source>
        <tissue evidence="1">Leaf</tissue>
    </source>
</reference>
<dbReference type="Pfam" id="PF01107">
    <property type="entry name" value="MP"/>
    <property type="match status" value="1"/>
</dbReference>
<protein>
    <submittedName>
        <fullName evidence="1">Uncharacterized protein</fullName>
    </submittedName>
</protein>
<sequence length="134" mass="14853">MQVGYSHIHFGAICLALNYHGTKGKPIVARITLGDSRYLEYQHACIATIEATLTSGLVMVTLFPNFTMELTDPNKLTTLKVQIQIVGAPQVPFAIVATLYFQIVYRVQDHAFNLSRYGTGDSLLITVNTNDQPH</sequence>
<dbReference type="EMBL" id="JARKNE010000007">
    <property type="protein sequence ID" value="KAK5818704.1"/>
    <property type="molecule type" value="Genomic_DNA"/>
</dbReference>
<dbReference type="InterPro" id="IPR053098">
    <property type="entry name" value="Petuviruses_polyprotein"/>
</dbReference>
<accession>A0ABR0PBN7</accession>
<dbReference type="InterPro" id="IPR028919">
    <property type="entry name" value="Viral_movement"/>
</dbReference>
<evidence type="ECO:0000313" key="2">
    <source>
        <dbReference type="Proteomes" id="UP001358586"/>
    </source>
</evidence>
<name>A0ABR0PBN7_GOSAR</name>